<evidence type="ECO:0000313" key="3">
    <source>
        <dbReference type="Proteomes" id="UP001232445"/>
    </source>
</evidence>
<evidence type="ECO:0000313" key="2">
    <source>
        <dbReference type="EMBL" id="MDQ0337681.1"/>
    </source>
</evidence>
<accession>A0ABU0CP65</accession>
<organism evidence="2 3">
    <name type="scientific">Caldalkalibacillus uzonensis</name>
    <dbReference type="NCBI Taxonomy" id="353224"/>
    <lineage>
        <taxon>Bacteria</taxon>
        <taxon>Bacillati</taxon>
        <taxon>Bacillota</taxon>
        <taxon>Bacilli</taxon>
        <taxon>Bacillales</taxon>
        <taxon>Bacillaceae</taxon>
        <taxon>Caldalkalibacillus</taxon>
    </lineage>
</organism>
<dbReference type="EMBL" id="JAUSUQ010000001">
    <property type="protein sequence ID" value="MDQ0337681.1"/>
    <property type="molecule type" value="Genomic_DNA"/>
</dbReference>
<dbReference type="Proteomes" id="UP001232445">
    <property type="component" value="Unassembled WGS sequence"/>
</dbReference>
<comment type="caution">
    <text evidence="2">The sequence shown here is derived from an EMBL/GenBank/DDBJ whole genome shotgun (WGS) entry which is preliminary data.</text>
</comment>
<sequence>MGSVSWNKEEGYALYWVMVASLFLFLILTHLLSTHVYQAQIIRAKELDVRAQNMVLSAVVIWTAEERQNQAGNSTARITERVIDLEDGTVTINQVTEIGEDVVLTVEAQVKDSDVKRRVRVTVDLGTGEITAWRNL</sequence>
<reference evidence="2 3" key="1">
    <citation type="submission" date="2023-07" db="EMBL/GenBank/DDBJ databases">
        <title>Genomic Encyclopedia of Type Strains, Phase IV (KMG-IV): sequencing the most valuable type-strain genomes for metagenomic binning, comparative biology and taxonomic classification.</title>
        <authorList>
            <person name="Goeker M."/>
        </authorList>
    </citation>
    <scope>NUCLEOTIDE SEQUENCE [LARGE SCALE GENOMIC DNA]</scope>
    <source>
        <strain evidence="2 3">DSM 17740</strain>
    </source>
</reference>
<gene>
    <name evidence="2" type="ORF">J2S00_000451</name>
</gene>
<keyword evidence="1" id="KW-1133">Transmembrane helix</keyword>
<keyword evidence="1" id="KW-0472">Membrane</keyword>
<dbReference type="RefSeq" id="WP_307334965.1">
    <property type="nucleotide sequence ID" value="NZ_JAUSUQ010000001.1"/>
</dbReference>
<name>A0ABU0CP65_9BACI</name>
<keyword evidence="1" id="KW-0812">Transmembrane</keyword>
<evidence type="ECO:0000256" key="1">
    <source>
        <dbReference type="SAM" id="Phobius"/>
    </source>
</evidence>
<keyword evidence="3" id="KW-1185">Reference proteome</keyword>
<protein>
    <submittedName>
        <fullName evidence="2">Uncharacterized protein</fullName>
    </submittedName>
</protein>
<proteinExistence type="predicted"/>
<feature type="transmembrane region" description="Helical" evidence="1">
    <location>
        <begin position="12"/>
        <end position="33"/>
    </location>
</feature>